<evidence type="ECO:0000313" key="3">
    <source>
        <dbReference type="EMBL" id="SNT18277.1"/>
    </source>
</evidence>
<accession>A0A239KIT5</accession>
<gene>
    <name evidence="3" type="ORF">SAMN05421770_1052</name>
</gene>
<keyword evidence="2" id="KW-0732">Signal</keyword>
<dbReference type="Proteomes" id="UP000198356">
    <property type="component" value="Unassembled WGS sequence"/>
</dbReference>
<dbReference type="AlphaFoldDB" id="A0A239KIT5"/>
<evidence type="ECO:0000313" key="4">
    <source>
        <dbReference type="Proteomes" id="UP000198356"/>
    </source>
</evidence>
<feature type="compositionally biased region" description="Low complexity" evidence="1">
    <location>
        <begin position="80"/>
        <end position="94"/>
    </location>
</feature>
<dbReference type="EMBL" id="FZOU01000005">
    <property type="protein sequence ID" value="SNT18277.1"/>
    <property type="molecule type" value="Genomic_DNA"/>
</dbReference>
<feature type="signal peptide" evidence="2">
    <location>
        <begin position="1"/>
        <end position="24"/>
    </location>
</feature>
<evidence type="ECO:0000256" key="2">
    <source>
        <dbReference type="SAM" id="SignalP"/>
    </source>
</evidence>
<keyword evidence="4" id="KW-1185">Reference proteome</keyword>
<feature type="chain" id="PRO_5013371657" evidence="2">
    <location>
        <begin position="25"/>
        <end position="513"/>
    </location>
</feature>
<feature type="compositionally biased region" description="Polar residues" evidence="1">
    <location>
        <begin position="108"/>
        <end position="121"/>
    </location>
</feature>
<sequence>MRRFAFARVLVAAGLSWGAYSVRAQSSPALPPPPVKAAKLRDDPAFESLRRGPLTIWVLYHEPKKPATKTVALPAVSPEQTSGSFGQTSSSVGVPSSETGQTAGGFGRTSSSVGQMSSATGQTAGSFGVSGTQLNQIPARSRPPQAAHLDRFRRELNYRGPSGFPAAHFVEIADDELEARLAATAGTDDAPDVLLGDPLLPQVWSAADPGLSQRYGARMLGDGVRVAQVEHGGWNRDRPQAVILLKARHPAQAGAYITWLRDGMEDRDGCLGCWIRTPETDAPVEAATRALRDVMSGQWPEGDADPEMARFDARSAALTALGLNEPLDLSLDVAVSDAWLNDRLAVVRLRGTVYNASAFGVVHALAVLRKAADGRWRVLQLTPNLDSSEIGGAAGMLARYASPKPPGAEETAQEKLGVSLAAPVDGDARPAVPELWWDNAGGATLQVVEWQTCGRSCTDSNLFFVPDAESRLHTRVLAQFANGPEQYRWRVWSLGLGGAMALSPWRRLNILMQ</sequence>
<feature type="region of interest" description="Disordered" evidence="1">
    <location>
        <begin position="78"/>
        <end position="121"/>
    </location>
</feature>
<protein>
    <submittedName>
        <fullName evidence="3">Uncharacterized protein</fullName>
    </submittedName>
</protein>
<evidence type="ECO:0000256" key="1">
    <source>
        <dbReference type="SAM" id="MobiDB-lite"/>
    </source>
</evidence>
<organism evidence="3 4">
    <name type="scientific">Granulicella rosea</name>
    <dbReference type="NCBI Taxonomy" id="474952"/>
    <lineage>
        <taxon>Bacteria</taxon>
        <taxon>Pseudomonadati</taxon>
        <taxon>Acidobacteriota</taxon>
        <taxon>Terriglobia</taxon>
        <taxon>Terriglobales</taxon>
        <taxon>Acidobacteriaceae</taxon>
        <taxon>Granulicella</taxon>
    </lineage>
</organism>
<proteinExistence type="predicted"/>
<dbReference type="OrthoDB" id="114077at2"/>
<reference evidence="3 4" key="1">
    <citation type="submission" date="2017-06" db="EMBL/GenBank/DDBJ databases">
        <authorList>
            <person name="Kim H.J."/>
            <person name="Triplett B.A."/>
        </authorList>
    </citation>
    <scope>NUCLEOTIDE SEQUENCE [LARGE SCALE GENOMIC DNA]</scope>
    <source>
        <strain evidence="3 4">DSM 18704</strain>
    </source>
</reference>
<dbReference type="RefSeq" id="WP_142988357.1">
    <property type="nucleotide sequence ID" value="NZ_FZOU01000005.1"/>
</dbReference>
<name>A0A239KIT5_9BACT</name>